<dbReference type="OrthoDB" id="7615137at2"/>
<feature type="domain" description="Tyr recombinase" evidence="7">
    <location>
        <begin position="216"/>
        <end position="443"/>
    </location>
</feature>
<name>A0A1H8T443_9RHOB</name>
<keyword evidence="4" id="KW-0233">DNA recombination</keyword>
<dbReference type="InterPro" id="IPR053876">
    <property type="entry name" value="Phage_int_M"/>
</dbReference>
<evidence type="ECO:0000256" key="6">
    <source>
        <dbReference type="SAM" id="MobiDB-lite"/>
    </source>
</evidence>
<dbReference type="InterPro" id="IPR025166">
    <property type="entry name" value="Integrase_DNA_bind_dom"/>
</dbReference>
<dbReference type="PROSITE" id="PS51900">
    <property type="entry name" value="CB"/>
    <property type="match status" value="1"/>
</dbReference>
<dbReference type="AlphaFoldDB" id="A0A1H8T443"/>
<dbReference type="Pfam" id="PF22022">
    <property type="entry name" value="Phage_int_M"/>
    <property type="match status" value="1"/>
</dbReference>
<dbReference type="Pfam" id="PF13356">
    <property type="entry name" value="Arm-DNA-bind_3"/>
    <property type="match status" value="1"/>
</dbReference>
<keyword evidence="2" id="KW-0229">DNA integration</keyword>
<dbReference type="InterPro" id="IPR011010">
    <property type="entry name" value="DNA_brk_join_enz"/>
</dbReference>
<evidence type="ECO:0000259" key="7">
    <source>
        <dbReference type="PROSITE" id="PS51898"/>
    </source>
</evidence>
<evidence type="ECO:0000259" key="8">
    <source>
        <dbReference type="PROSITE" id="PS51900"/>
    </source>
</evidence>
<dbReference type="PANTHER" id="PTHR30629:SF2">
    <property type="entry name" value="PROPHAGE INTEGRASE INTS-RELATED"/>
    <property type="match status" value="1"/>
</dbReference>
<evidence type="ECO:0000256" key="2">
    <source>
        <dbReference type="ARBA" id="ARBA00022908"/>
    </source>
</evidence>
<evidence type="ECO:0000256" key="5">
    <source>
        <dbReference type="PROSITE-ProRule" id="PRU01248"/>
    </source>
</evidence>
<evidence type="ECO:0000256" key="1">
    <source>
        <dbReference type="ARBA" id="ARBA00008857"/>
    </source>
</evidence>
<dbReference type="Pfam" id="PF00589">
    <property type="entry name" value="Phage_integrase"/>
    <property type="match status" value="1"/>
</dbReference>
<evidence type="ECO:0000256" key="3">
    <source>
        <dbReference type="ARBA" id="ARBA00023125"/>
    </source>
</evidence>
<dbReference type="InterPro" id="IPR038488">
    <property type="entry name" value="Integrase_DNA-bd_sf"/>
</dbReference>
<sequence length="462" mass="50737">MAQATTLTEPAIKKMKAAPEGGRTDKPDKLAPGLFLRINAKGAKSWMCHFRCAGRQGKIALGHWPAMGVAEAREAAREVREQARAGVHPKAAREAARQAEAATATNTLKTVGEAYIEAMERGELVGARRTPVVPKTVKGRRTLLVNQVYPVLGDRPINEIAQPEVAMLLERISAKAGPVDRTLQALRLLYRFAISRGVYSGTPPTEGLSPRQAPQQKARALSDAELRATWKAALRWGFPYGSIFRLLALTGQRRGEIRSARWSDVDFDRRMLTIPAHKAKNRAGAHEVPLSAPALEVLTEARDICRALRDPTGFIFPNADQTGHVAGFSKSGTHLIRDARGVVAGLSDDDLDLLHSKGAQGAEARARKAALKDRIEAVPGWRIHDLRHTFVTRLRIGTENAEGETVYAVPLDVIQATVNHRLTAGITATYDHSDMNRRYRLRKREALDWWAARLMEIAGAEG</sequence>
<dbReference type="PANTHER" id="PTHR30629">
    <property type="entry name" value="PROPHAGE INTEGRASE"/>
    <property type="match status" value="1"/>
</dbReference>
<dbReference type="InterPro" id="IPR010998">
    <property type="entry name" value="Integrase_recombinase_N"/>
</dbReference>
<dbReference type="GO" id="GO:0015074">
    <property type="term" value="P:DNA integration"/>
    <property type="evidence" value="ECO:0007669"/>
    <property type="project" value="UniProtKB-KW"/>
</dbReference>
<dbReference type="Gene3D" id="1.10.443.10">
    <property type="entry name" value="Intergrase catalytic core"/>
    <property type="match status" value="1"/>
</dbReference>
<dbReference type="InterPro" id="IPR002104">
    <property type="entry name" value="Integrase_catalytic"/>
</dbReference>
<keyword evidence="3 5" id="KW-0238">DNA-binding</keyword>
<dbReference type="RefSeq" id="WP_093118781.1">
    <property type="nucleotide sequence ID" value="NZ_FODS01000014.1"/>
</dbReference>
<dbReference type="EMBL" id="FODS01000014">
    <property type="protein sequence ID" value="SEO85575.1"/>
    <property type="molecule type" value="Genomic_DNA"/>
</dbReference>
<feature type="domain" description="Core-binding (CB)" evidence="8">
    <location>
        <begin position="106"/>
        <end position="194"/>
    </location>
</feature>
<dbReference type="GO" id="GO:0003677">
    <property type="term" value="F:DNA binding"/>
    <property type="evidence" value="ECO:0007669"/>
    <property type="project" value="UniProtKB-UniRule"/>
</dbReference>
<dbReference type="PROSITE" id="PS51898">
    <property type="entry name" value="TYR_RECOMBINASE"/>
    <property type="match status" value="1"/>
</dbReference>
<dbReference type="SUPFAM" id="SSF56349">
    <property type="entry name" value="DNA breaking-rejoining enzymes"/>
    <property type="match status" value="1"/>
</dbReference>
<gene>
    <name evidence="9" type="ORF">SAMN04490248_11430</name>
</gene>
<proteinExistence type="inferred from homology"/>
<dbReference type="Gene3D" id="1.10.150.130">
    <property type="match status" value="1"/>
</dbReference>
<evidence type="ECO:0000256" key="4">
    <source>
        <dbReference type="ARBA" id="ARBA00023172"/>
    </source>
</evidence>
<feature type="region of interest" description="Disordered" evidence="6">
    <location>
        <begin position="1"/>
        <end position="28"/>
    </location>
</feature>
<evidence type="ECO:0000313" key="9">
    <source>
        <dbReference type="EMBL" id="SEO85575.1"/>
    </source>
</evidence>
<evidence type="ECO:0000313" key="10">
    <source>
        <dbReference type="Proteomes" id="UP000198893"/>
    </source>
</evidence>
<keyword evidence="10" id="KW-1185">Reference proteome</keyword>
<dbReference type="Gene3D" id="3.30.160.390">
    <property type="entry name" value="Integrase, DNA-binding domain"/>
    <property type="match status" value="1"/>
</dbReference>
<reference evidence="9 10" key="1">
    <citation type="submission" date="2016-10" db="EMBL/GenBank/DDBJ databases">
        <authorList>
            <person name="de Groot N.N."/>
        </authorList>
    </citation>
    <scope>NUCLEOTIDE SEQUENCE [LARGE SCALE GENOMIC DNA]</scope>
    <source>
        <strain evidence="9 10">DSM 27842</strain>
    </source>
</reference>
<organism evidence="9 10">
    <name type="scientific">Salinihabitans flavidus</name>
    <dbReference type="NCBI Taxonomy" id="569882"/>
    <lineage>
        <taxon>Bacteria</taxon>
        <taxon>Pseudomonadati</taxon>
        <taxon>Pseudomonadota</taxon>
        <taxon>Alphaproteobacteria</taxon>
        <taxon>Rhodobacterales</taxon>
        <taxon>Roseobacteraceae</taxon>
        <taxon>Salinihabitans</taxon>
    </lineage>
</organism>
<dbReference type="InterPro" id="IPR050808">
    <property type="entry name" value="Phage_Integrase"/>
</dbReference>
<comment type="similarity">
    <text evidence="1">Belongs to the 'phage' integrase family.</text>
</comment>
<dbReference type="GO" id="GO:0006310">
    <property type="term" value="P:DNA recombination"/>
    <property type="evidence" value="ECO:0007669"/>
    <property type="project" value="UniProtKB-KW"/>
</dbReference>
<dbReference type="InterPro" id="IPR013762">
    <property type="entry name" value="Integrase-like_cat_sf"/>
</dbReference>
<accession>A0A1H8T443</accession>
<dbReference type="InterPro" id="IPR044068">
    <property type="entry name" value="CB"/>
</dbReference>
<dbReference type="CDD" id="cd00801">
    <property type="entry name" value="INT_P4_C"/>
    <property type="match status" value="1"/>
</dbReference>
<protein>
    <submittedName>
        <fullName evidence="9">Phage integrase family protein</fullName>
    </submittedName>
</protein>
<dbReference type="Proteomes" id="UP000198893">
    <property type="component" value="Unassembled WGS sequence"/>
</dbReference>